<organism evidence="1 2">
    <name type="scientific">Leptospira inadai serovar Lyme</name>
    <dbReference type="NCBI Taxonomy" id="293084"/>
    <lineage>
        <taxon>Bacteria</taxon>
        <taxon>Pseudomonadati</taxon>
        <taxon>Spirochaetota</taxon>
        <taxon>Spirochaetia</taxon>
        <taxon>Leptospirales</taxon>
        <taxon>Leptospiraceae</taxon>
        <taxon>Leptospira</taxon>
    </lineage>
</organism>
<keyword evidence="2" id="KW-1185">Reference proteome</keyword>
<proteinExistence type="predicted"/>
<evidence type="ECO:0000313" key="1">
    <source>
        <dbReference type="EMBL" id="PNV74391.1"/>
    </source>
</evidence>
<comment type="caution">
    <text evidence="1">The sequence shown here is derived from an EMBL/GenBank/DDBJ whole genome shotgun (WGS) entry which is preliminary data.</text>
</comment>
<dbReference type="Proteomes" id="UP000094669">
    <property type="component" value="Unassembled WGS sequence"/>
</dbReference>
<evidence type="ECO:0008006" key="3">
    <source>
        <dbReference type="Google" id="ProtNLM"/>
    </source>
</evidence>
<accession>A0ABX4YGL0</accession>
<gene>
    <name evidence="1" type="ORF">BES34_013570</name>
</gene>
<evidence type="ECO:0000313" key="2">
    <source>
        <dbReference type="Proteomes" id="UP000094669"/>
    </source>
</evidence>
<dbReference type="EMBL" id="MCRM02000014">
    <property type="protein sequence ID" value="PNV74391.1"/>
    <property type="molecule type" value="Genomic_DNA"/>
</dbReference>
<reference evidence="1" key="1">
    <citation type="submission" date="2018-01" db="EMBL/GenBank/DDBJ databases">
        <title>Genomic characterization of Leptospira inadai serogroup Lyme isolated from captured rat in Brazil and comparative analysis with human reference strain.</title>
        <authorList>
            <person name="Moreno L.Z."/>
            <person name="Loureiro A.P."/>
            <person name="Miraglia F."/>
            <person name="Kremer F.S."/>
            <person name="Eslabao M.R."/>
            <person name="Dellagostin O.A."/>
            <person name="Lilenbaum W."/>
            <person name="Moreno A.M."/>
        </authorList>
    </citation>
    <scope>NUCLEOTIDE SEQUENCE [LARGE SCALE GENOMIC DNA]</scope>
    <source>
        <strain evidence="1">M34/99</strain>
    </source>
</reference>
<sequence>MVLTLDFIKAGSMEEKPSRHFLYICQRRYLRIFLSRSCNPSRVPYRKFFFDRKLLKADSDPICGIRTICRRTFRVGTLCKIIGFFSPLSQ</sequence>
<name>A0ABX4YGL0_9LEPT</name>
<protein>
    <recommendedName>
        <fullName evidence="3">Lipoprotein</fullName>
    </recommendedName>
</protein>